<comment type="caution">
    <text evidence="3">The sequence shown here is derived from an EMBL/GenBank/DDBJ whole genome shotgun (WGS) entry which is preliminary data.</text>
</comment>
<feature type="compositionally biased region" description="Polar residues" evidence="2">
    <location>
        <begin position="16"/>
        <end position="26"/>
    </location>
</feature>
<dbReference type="EMBL" id="LZYO01000143">
    <property type="protein sequence ID" value="ODH28688.1"/>
    <property type="molecule type" value="Genomic_DNA"/>
</dbReference>
<keyword evidence="1" id="KW-0175">Coiled coil</keyword>
<feature type="compositionally biased region" description="Basic and acidic residues" evidence="2">
    <location>
        <begin position="238"/>
        <end position="247"/>
    </location>
</feature>
<evidence type="ECO:0000313" key="3">
    <source>
        <dbReference type="EMBL" id="ODH28688.1"/>
    </source>
</evidence>
<evidence type="ECO:0000313" key="4">
    <source>
        <dbReference type="Proteomes" id="UP000242814"/>
    </source>
</evidence>
<dbReference type="Proteomes" id="UP000242814">
    <property type="component" value="Unassembled WGS sequence"/>
</dbReference>
<dbReference type="PANTHER" id="PTHR15885:SF1">
    <property type="entry name" value="COILED-COIL DOMAIN-CONTAINING PROTEIN 174"/>
    <property type="match status" value="1"/>
</dbReference>
<feature type="compositionally biased region" description="Basic and acidic residues" evidence="2">
    <location>
        <begin position="189"/>
        <end position="198"/>
    </location>
</feature>
<protein>
    <submittedName>
        <fullName evidence="3">Uncharacterized protein</fullName>
    </submittedName>
</protein>
<proteinExistence type="predicted"/>
<reference evidence="3 4" key="1">
    <citation type="submission" date="2016-06" db="EMBL/GenBank/DDBJ databases">
        <authorList>
            <person name="Kjaerup R.B."/>
            <person name="Dalgaard T.S."/>
            <person name="Juul-Madsen H.R."/>
        </authorList>
    </citation>
    <scope>NUCLEOTIDE SEQUENCE [LARGE SCALE GENOMIC DNA]</scope>
    <source>
        <strain evidence="3 4">Pb300</strain>
    </source>
</reference>
<dbReference type="AlphaFoldDB" id="A0A1D2JEN4"/>
<dbReference type="VEuPathDB" id="FungiDB:PABG_02255"/>
<name>A0A1D2JEN4_PARBR</name>
<feature type="region of interest" description="Disordered" evidence="2">
    <location>
        <begin position="176"/>
        <end position="198"/>
    </location>
</feature>
<feature type="region of interest" description="Disordered" evidence="2">
    <location>
        <begin position="348"/>
        <end position="375"/>
    </location>
</feature>
<dbReference type="GO" id="GO:0005634">
    <property type="term" value="C:nucleus"/>
    <property type="evidence" value="ECO:0007669"/>
    <property type="project" value="TreeGrafter"/>
</dbReference>
<accession>A0A1D2JEN4</accession>
<dbReference type="InterPro" id="IPR025066">
    <property type="entry name" value="CCDC174-like"/>
</dbReference>
<sequence length="409" mass="45477">MPPDPQSLYGIRRPKSTASQKDVTSSSTLAFTTHLSALISKESNLSTSSSGAPSTKGRLRPSRSKPDIFSVHNKNTLKRAAADISGDSPHVIHQVHKRGVDIGYVDDATLHRSKRRLEEKAKLYADLKKGEHLLESSDEEDNGSALKNPAAFAVRRAESSSLVDFDRKWAEEEARKARRARGSVSPSGSDKDEDKDGRETEDFLLVDYIDEFGRSRRGTRAEAAEAALQRHSAPPRTAVDDDGKDPDGNSNNGNDNVTRRIILPSAKPNRPSKLIYGSTIQSAAFNPDANISARMEHIAKTRDRTPTPPPEAHYDAEAEVRTRGTGFYAFSKDEATRREEMDELLKAREETLGERDMAKKRKEAREKAKEERRRKIEELRGKRRAEEFLSGLVDLGGMGSAWGKQKESE</sequence>
<feature type="region of interest" description="Disordered" evidence="2">
    <location>
        <begin position="1"/>
        <end position="26"/>
    </location>
</feature>
<organism evidence="3 4">
    <name type="scientific">Paracoccidioides brasiliensis</name>
    <dbReference type="NCBI Taxonomy" id="121759"/>
    <lineage>
        <taxon>Eukaryota</taxon>
        <taxon>Fungi</taxon>
        <taxon>Dikarya</taxon>
        <taxon>Ascomycota</taxon>
        <taxon>Pezizomycotina</taxon>
        <taxon>Eurotiomycetes</taxon>
        <taxon>Eurotiomycetidae</taxon>
        <taxon>Onygenales</taxon>
        <taxon>Ajellomycetaceae</taxon>
        <taxon>Paracoccidioides</taxon>
    </lineage>
</organism>
<feature type="region of interest" description="Disordered" evidence="2">
    <location>
        <begin position="42"/>
        <end position="69"/>
    </location>
</feature>
<feature type="compositionally biased region" description="Polar residues" evidence="2">
    <location>
        <begin position="42"/>
        <end position="53"/>
    </location>
</feature>
<dbReference type="VEuPathDB" id="FungiDB:PADG_00662"/>
<evidence type="ECO:0000256" key="1">
    <source>
        <dbReference type="ARBA" id="ARBA00023054"/>
    </source>
</evidence>
<gene>
    <name evidence="3" type="ORF">ACO22_03907</name>
</gene>
<dbReference type="Pfam" id="PF13300">
    <property type="entry name" value="DUF4078"/>
    <property type="match status" value="1"/>
</dbReference>
<evidence type="ECO:0000256" key="2">
    <source>
        <dbReference type="SAM" id="MobiDB-lite"/>
    </source>
</evidence>
<dbReference type="PANTHER" id="PTHR15885">
    <property type="entry name" value="COILED-COIL DOMAIN-CONTAINING PROTEIN 174"/>
    <property type="match status" value="1"/>
</dbReference>
<feature type="region of interest" description="Disordered" evidence="2">
    <location>
        <begin position="220"/>
        <end position="268"/>
    </location>
</feature>